<feature type="domain" description="Nitroreductase" evidence="3">
    <location>
        <begin position="166"/>
        <end position="217"/>
    </location>
</feature>
<dbReference type="PANTHER" id="PTHR43673:SF10">
    <property type="entry name" value="NADH DEHYDROGENASE_NAD(P)H NITROREDUCTASE XCC3605-RELATED"/>
    <property type="match status" value="1"/>
</dbReference>
<evidence type="ECO:0000256" key="2">
    <source>
        <dbReference type="ARBA" id="ARBA00023002"/>
    </source>
</evidence>
<sequence>MIKELYKKIVPLRIQQRFRFEKGLVHVFFSDYLRYRKYACIDPYEARNIKAFDSMLVMEAHKIEKAFSLPNPRPGFGVSAIRGLMKLLNDYKNKGYDCNSLAYKKVQSVLGEYIRFHERVEYDLGPLKEEVRHYADFDCDIGGYNEVAAEEWLRNARGNFEECALSRSSVRTYSSIPVPEETIKDVVRIARKTPSVCNRQAWHTYIVKSPEVKGKLMELQTGCRGFGDTADFMAVITTNLRSFVGPSERNQAYIDGGLYAMSFLYALHYKGIGACPLHWMVPPERSEKLRSLLNIGASENIIMVISAGGIPPLLRTAKSVRHKVDSQITFV</sequence>
<evidence type="ECO:0000256" key="1">
    <source>
        <dbReference type="ARBA" id="ARBA00007118"/>
    </source>
</evidence>
<dbReference type="GO" id="GO:0016491">
    <property type="term" value="F:oxidoreductase activity"/>
    <property type="evidence" value="ECO:0007669"/>
    <property type="project" value="UniProtKB-KW"/>
</dbReference>
<protein>
    <recommendedName>
        <fullName evidence="3">Nitroreductase domain-containing protein</fullName>
    </recommendedName>
</protein>
<dbReference type="KEGG" id="taer:GT409_12290"/>
<evidence type="ECO:0000313" key="4">
    <source>
        <dbReference type="EMBL" id="QHI70185.1"/>
    </source>
</evidence>
<keyword evidence="2" id="KW-0560">Oxidoreductase</keyword>
<dbReference type="Proteomes" id="UP000464954">
    <property type="component" value="Chromosome"/>
</dbReference>
<dbReference type="Gene3D" id="3.40.109.10">
    <property type="entry name" value="NADH Oxidase"/>
    <property type="match status" value="1"/>
</dbReference>
<dbReference type="PANTHER" id="PTHR43673">
    <property type="entry name" value="NAD(P)H NITROREDUCTASE YDGI-RELATED"/>
    <property type="match status" value="1"/>
</dbReference>
<gene>
    <name evidence="4" type="ORF">GT409_12290</name>
</gene>
<dbReference type="RefSeq" id="WP_160629363.1">
    <property type="nucleotide sequence ID" value="NZ_CP047593.1"/>
</dbReference>
<organism evidence="4 5">
    <name type="scientific">Tichowtungia aerotolerans</name>
    <dbReference type="NCBI Taxonomy" id="2697043"/>
    <lineage>
        <taxon>Bacteria</taxon>
        <taxon>Pseudomonadati</taxon>
        <taxon>Kiritimatiellota</taxon>
        <taxon>Tichowtungiia</taxon>
        <taxon>Tichowtungiales</taxon>
        <taxon>Tichowtungiaceae</taxon>
        <taxon>Tichowtungia</taxon>
    </lineage>
</organism>
<dbReference type="EMBL" id="CP047593">
    <property type="protein sequence ID" value="QHI70185.1"/>
    <property type="molecule type" value="Genomic_DNA"/>
</dbReference>
<evidence type="ECO:0000313" key="5">
    <source>
        <dbReference type="Proteomes" id="UP000464954"/>
    </source>
</evidence>
<reference evidence="4 5" key="1">
    <citation type="submission" date="2020-01" db="EMBL/GenBank/DDBJ databases">
        <title>Ponticoccus aerotolerans gen. nov., sp. nov., an anaerobic bacterium and proposal of Ponticoccusceae fam. nov., Ponticoccusles ord. nov. and Ponticoccuse classis nov. in the phylum Kiritimatiellaeota.</title>
        <authorList>
            <person name="Zhou L.Y."/>
            <person name="Du Z.J."/>
        </authorList>
    </citation>
    <scope>NUCLEOTIDE SEQUENCE [LARGE SCALE GENOMIC DNA]</scope>
    <source>
        <strain evidence="4 5">S-5007</strain>
    </source>
</reference>
<dbReference type="InterPro" id="IPR000415">
    <property type="entry name" value="Nitroreductase-like"/>
</dbReference>
<evidence type="ECO:0000259" key="3">
    <source>
        <dbReference type="Pfam" id="PF00881"/>
    </source>
</evidence>
<dbReference type="AlphaFoldDB" id="A0A6P1MGH3"/>
<dbReference type="InterPro" id="IPR029479">
    <property type="entry name" value="Nitroreductase"/>
</dbReference>
<proteinExistence type="inferred from homology"/>
<keyword evidence="5" id="KW-1185">Reference proteome</keyword>
<dbReference type="SUPFAM" id="SSF55469">
    <property type="entry name" value="FMN-dependent nitroreductase-like"/>
    <property type="match status" value="1"/>
</dbReference>
<dbReference type="Pfam" id="PF00881">
    <property type="entry name" value="Nitroreductase"/>
    <property type="match status" value="1"/>
</dbReference>
<accession>A0A6P1MGH3</accession>
<comment type="similarity">
    <text evidence="1">Belongs to the nitroreductase family.</text>
</comment>
<name>A0A6P1MGH3_9BACT</name>